<sequence>MGNTLLWHGKSAGVSGKVPKLGVHLLLAIIQHFTVREVSSIDGPLSHRLARFHDVTRPYPSLRATILAVHVGVDGLAATPQAAVPKIMKEEKQLITESAESGAQLRRPRSTAGSALAVLLRVSK</sequence>
<proteinExistence type="predicted"/>
<reference evidence="1 2" key="1">
    <citation type="journal article" date="2019" name="Commun. Biol.">
        <title>The bagworm genome reveals a unique fibroin gene that provides high tensile strength.</title>
        <authorList>
            <person name="Kono N."/>
            <person name="Nakamura H."/>
            <person name="Ohtoshi R."/>
            <person name="Tomita M."/>
            <person name="Numata K."/>
            <person name="Arakawa K."/>
        </authorList>
    </citation>
    <scope>NUCLEOTIDE SEQUENCE [LARGE SCALE GENOMIC DNA]</scope>
</reference>
<gene>
    <name evidence="1" type="ORF">EVAR_32704_1</name>
</gene>
<name>A0A4C1VPR8_EUMVA</name>
<protein>
    <submittedName>
        <fullName evidence="1">Uncharacterized protein</fullName>
    </submittedName>
</protein>
<dbReference type="Proteomes" id="UP000299102">
    <property type="component" value="Unassembled WGS sequence"/>
</dbReference>
<evidence type="ECO:0000313" key="1">
    <source>
        <dbReference type="EMBL" id="GBP40661.1"/>
    </source>
</evidence>
<comment type="caution">
    <text evidence="1">The sequence shown here is derived from an EMBL/GenBank/DDBJ whole genome shotgun (WGS) entry which is preliminary data.</text>
</comment>
<accession>A0A4C1VPR8</accession>
<organism evidence="1 2">
    <name type="scientific">Eumeta variegata</name>
    <name type="common">Bagworm moth</name>
    <name type="synonym">Eumeta japonica</name>
    <dbReference type="NCBI Taxonomy" id="151549"/>
    <lineage>
        <taxon>Eukaryota</taxon>
        <taxon>Metazoa</taxon>
        <taxon>Ecdysozoa</taxon>
        <taxon>Arthropoda</taxon>
        <taxon>Hexapoda</taxon>
        <taxon>Insecta</taxon>
        <taxon>Pterygota</taxon>
        <taxon>Neoptera</taxon>
        <taxon>Endopterygota</taxon>
        <taxon>Lepidoptera</taxon>
        <taxon>Glossata</taxon>
        <taxon>Ditrysia</taxon>
        <taxon>Tineoidea</taxon>
        <taxon>Psychidae</taxon>
        <taxon>Oiketicinae</taxon>
        <taxon>Eumeta</taxon>
    </lineage>
</organism>
<dbReference type="AlphaFoldDB" id="A0A4C1VPR8"/>
<evidence type="ECO:0000313" key="2">
    <source>
        <dbReference type="Proteomes" id="UP000299102"/>
    </source>
</evidence>
<dbReference type="EMBL" id="BGZK01000385">
    <property type="protein sequence ID" value="GBP40661.1"/>
    <property type="molecule type" value="Genomic_DNA"/>
</dbReference>
<keyword evidence="2" id="KW-1185">Reference proteome</keyword>